<dbReference type="InterPro" id="IPR036291">
    <property type="entry name" value="NAD(P)-bd_dom_sf"/>
</dbReference>
<accession>A0A8H6VNX3</accession>
<dbReference type="Pfam" id="PF00107">
    <property type="entry name" value="ADH_zinc_N"/>
    <property type="match status" value="1"/>
</dbReference>
<comment type="caution">
    <text evidence="5">The sequence shown here is derived from an EMBL/GenBank/DDBJ whole genome shotgun (WGS) entry which is preliminary data.</text>
</comment>
<dbReference type="Proteomes" id="UP000660729">
    <property type="component" value="Unassembled WGS sequence"/>
</dbReference>
<gene>
    <name evidence="5" type="ORF">HII31_03572</name>
</gene>
<dbReference type="EMBL" id="JABCIY010000043">
    <property type="protein sequence ID" value="KAF7195104.1"/>
    <property type="molecule type" value="Genomic_DNA"/>
</dbReference>
<organism evidence="5 6">
    <name type="scientific">Pseudocercospora fuligena</name>
    <dbReference type="NCBI Taxonomy" id="685502"/>
    <lineage>
        <taxon>Eukaryota</taxon>
        <taxon>Fungi</taxon>
        <taxon>Dikarya</taxon>
        <taxon>Ascomycota</taxon>
        <taxon>Pezizomycotina</taxon>
        <taxon>Dothideomycetes</taxon>
        <taxon>Dothideomycetidae</taxon>
        <taxon>Mycosphaerellales</taxon>
        <taxon>Mycosphaerellaceae</taxon>
        <taxon>Pseudocercospora</taxon>
    </lineage>
</organism>
<dbReference type="InterPro" id="IPR013149">
    <property type="entry name" value="ADH-like_C"/>
</dbReference>
<dbReference type="GO" id="GO:0016651">
    <property type="term" value="F:oxidoreductase activity, acting on NAD(P)H"/>
    <property type="evidence" value="ECO:0007669"/>
    <property type="project" value="InterPro"/>
</dbReference>
<sequence>MRRPVPSTATMKGLKIVSAGKAEVQDVAIPQLRPKHILVKITAVATKPTDWKHIDYMPSPGATVGCDFAGIVEELGPDVHTDLKRGDRVAGVVHGSNAMNLESGCFAEYALVKAHACFKTPRNLSNEEAATLGVALGTVGQALYQNLHLPLPGTLEPAGWYVLVHGGSSATGSIAIQFAKLSGAKVLATSSPKNFSFLKSLGAEEVSDYNDPECTSKIRAYTDDSLHHVLDCIGGESSSKICSDSISSAGGQIATIVGGTKCPRDDVRVKWVLAYTAMGEAFRLGGRDFPAIVEDKDFAGMFLRLSRRLLEEGTIKFNPPQVNSGGLEGIPNGLQAMRDGKVSGVKLVYRI</sequence>
<keyword evidence="6" id="KW-1185">Reference proteome</keyword>
<dbReference type="InterPro" id="IPR011032">
    <property type="entry name" value="GroES-like_sf"/>
</dbReference>
<evidence type="ECO:0000256" key="3">
    <source>
        <dbReference type="ARBA" id="ARBA00023002"/>
    </source>
</evidence>
<proteinExistence type="inferred from homology"/>
<comment type="similarity">
    <text evidence="1">Belongs to the zinc-containing alcohol dehydrogenase family.</text>
</comment>
<name>A0A8H6VNX3_9PEZI</name>
<evidence type="ECO:0000256" key="1">
    <source>
        <dbReference type="ARBA" id="ARBA00008072"/>
    </source>
</evidence>
<keyword evidence="3" id="KW-0560">Oxidoreductase</keyword>
<dbReference type="PANTHER" id="PTHR45348">
    <property type="entry name" value="HYPOTHETICAL OXIDOREDUCTASE (EUROFUNG)"/>
    <property type="match status" value="1"/>
</dbReference>
<dbReference type="SUPFAM" id="SSF50129">
    <property type="entry name" value="GroES-like"/>
    <property type="match status" value="1"/>
</dbReference>
<dbReference type="Gene3D" id="3.40.50.720">
    <property type="entry name" value="NAD(P)-binding Rossmann-like Domain"/>
    <property type="match status" value="1"/>
</dbReference>
<evidence type="ECO:0000256" key="2">
    <source>
        <dbReference type="ARBA" id="ARBA00011245"/>
    </source>
</evidence>
<dbReference type="InterPro" id="IPR020843">
    <property type="entry name" value="ER"/>
</dbReference>
<dbReference type="AlphaFoldDB" id="A0A8H6VNX3"/>
<dbReference type="Gene3D" id="3.90.180.10">
    <property type="entry name" value="Medium-chain alcohol dehydrogenases, catalytic domain"/>
    <property type="match status" value="1"/>
</dbReference>
<dbReference type="InterPro" id="IPR047122">
    <property type="entry name" value="Trans-enoyl_RdTase-like"/>
</dbReference>
<evidence type="ECO:0000259" key="4">
    <source>
        <dbReference type="SMART" id="SM00829"/>
    </source>
</evidence>
<dbReference type="InterPro" id="IPR013154">
    <property type="entry name" value="ADH-like_N"/>
</dbReference>
<reference evidence="5" key="1">
    <citation type="submission" date="2020-04" db="EMBL/GenBank/DDBJ databases">
        <title>Draft genome resource of the tomato pathogen Pseudocercospora fuligena.</title>
        <authorList>
            <person name="Zaccaron A."/>
        </authorList>
    </citation>
    <scope>NUCLEOTIDE SEQUENCE</scope>
    <source>
        <strain evidence="5">PF001</strain>
    </source>
</reference>
<feature type="domain" description="Enoyl reductase (ER)" evidence="4">
    <location>
        <begin position="9"/>
        <end position="348"/>
    </location>
</feature>
<evidence type="ECO:0000313" key="6">
    <source>
        <dbReference type="Proteomes" id="UP000660729"/>
    </source>
</evidence>
<protein>
    <submittedName>
        <fullName evidence="5">Hps1-dma1 cluster oxidoreductase toxD</fullName>
    </submittedName>
</protein>
<dbReference type="SMART" id="SM00829">
    <property type="entry name" value="PKS_ER"/>
    <property type="match status" value="1"/>
</dbReference>
<dbReference type="SUPFAM" id="SSF51735">
    <property type="entry name" value="NAD(P)-binding Rossmann-fold domains"/>
    <property type="match status" value="1"/>
</dbReference>
<dbReference type="PANTHER" id="PTHR45348:SF2">
    <property type="entry name" value="ZINC-TYPE ALCOHOL DEHYDROGENASE-LIKE PROTEIN C2E1P3.01"/>
    <property type="match status" value="1"/>
</dbReference>
<dbReference type="Pfam" id="PF08240">
    <property type="entry name" value="ADH_N"/>
    <property type="match status" value="1"/>
</dbReference>
<dbReference type="CDD" id="cd08249">
    <property type="entry name" value="enoyl_reductase_like"/>
    <property type="match status" value="1"/>
</dbReference>
<comment type="subunit">
    <text evidence="2">Monomer.</text>
</comment>
<evidence type="ECO:0000313" key="5">
    <source>
        <dbReference type="EMBL" id="KAF7195104.1"/>
    </source>
</evidence>
<dbReference type="OrthoDB" id="48317at2759"/>